<keyword evidence="2" id="KW-1185">Reference proteome</keyword>
<reference evidence="1" key="1">
    <citation type="submission" date="2022-10" db="EMBL/GenBank/DDBJ databases">
        <title>Complete Genome of Trichothecium roseum strain YXFP-22015, a Plant Pathogen Isolated from Citrus.</title>
        <authorList>
            <person name="Wang Y."/>
            <person name="Zhu L."/>
        </authorList>
    </citation>
    <scope>NUCLEOTIDE SEQUENCE</scope>
    <source>
        <strain evidence="1">YXFP-22015</strain>
    </source>
</reference>
<proteinExistence type="predicted"/>
<evidence type="ECO:0000313" key="2">
    <source>
        <dbReference type="Proteomes" id="UP001163324"/>
    </source>
</evidence>
<organism evidence="1 2">
    <name type="scientific">Trichothecium roseum</name>
    <dbReference type="NCBI Taxonomy" id="47278"/>
    <lineage>
        <taxon>Eukaryota</taxon>
        <taxon>Fungi</taxon>
        <taxon>Dikarya</taxon>
        <taxon>Ascomycota</taxon>
        <taxon>Pezizomycotina</taxon>
        <taxon>Sordariomycetes</taxon>
        <taxon>Hypocreomycetidae</taxon>
        <taxon>Hypocreales</taxon>
        <taxon>Hypocreales incertae sedis</taxon>
        <taxon>Trichothecium</taxon>
    </lineage>
</organism>
<protein>
    <submittedName>
        <fullName evidence="1">Uncharacterized protein</fullName>
    </submittedName>
</protein>
<dbReference type="Proteomes" id="UP001163324">
    <property type="component" value="Chromosome 9"/>
</dbReference>
<comment type="caution">
    <text evidence="1">The sequence shown here is derived from an EMBL/GenBank/DDBJ whole genome shotgun (WGS) entry which is preliminary data.</text>
</comment>
<name>A0ACC0UTR3_9HYPO</name>
<gene>
    <name evidence="1" type="ORF">N3K66_008799</name>
</gene>
<sequence>MRHTYYVPSKSSRHRIAALALYRALIRNGSKIEVAEDVPRGGPRHPVAHIIRRRFESHRNYTSLRLVYSAMASGYQFLTLFAKAQMEGSKEHGEIMEHLRNRRISPPRPKEETAVEKPIKSPMITRITPDHAPAKYKPTYTPYHDPAKRRVPTMGAAAEGVPYLRFTKPQRPIVNKIIRRRRNLVIELVEKVKDLEEYTATEAALEDKWEDLVEEYIELETGQAPPPREMEETYVWSAMGSRLWYEYKLQVLWDDMTAKGEAMWDIVELEKQHVEAKAGEDGGNTRHKRVVPLRTAAERGRKRIKVSQSRMMPILKEAHRIAAYMRKQGEDDQLEKQIDPFATPLWQKLHRNSTGRMVAWLSKTEHHDPSLLGGKTRGALEPGEEEDDGFASIFSTARTE</sequence>
<accession>A0ACC0UTR3</accession>
<dbReference type="EMBL" id="CM047948">
    <property type="protein sequence ID" value="KAI9896627.1"/>
    <property type="molecule type" value="Genomic_DNA"/>
</dbReference>
<evidence type="ECO:0000313" key="1">
    <source>
        <dbReference type="EMBL" id="KAI9896627.1"/>
    </source>
</evidence>